<organism evidence="2 3">
    <name type="scientific">Deinococcus marmoris</name>
    <dbReference type="NCBI Taxonomy" id="249408"/>
    <lineage>
        <taxon>Bacteria</taxon>
        <taxon>Thermotogati</taxon>
        <taxon>Deinococcota</taxon>
        <taxon>Deinococci</taxon>
        <taxon>Deinococcales</taxon>
        <taxon>Deinococcaceae</taxon>
        <taxon>Deinococcus</taxon>
    </lineage>
</organism>
<evidence type="ECO:0000256" key="1">
    <source>
        <dbReference type="SAM" id="MobiDB-lite"/>
    </source>
</evidence>
<accession>A0A1U7P1W9</accession>
<comment type="caution">
    <text evidence="2">The sequence shown here is derived from an EMBL/GenBank/DDBJ whole genome shotgun (WGS) entry which is preliminary data.</text>
</comment>
<gene>
    <name evidence="2" type="ORF">BOO71_0003550</name>
</gene>
<proteinExistence type="predicted"/>
<dbReference type="EMBL" id="MSTI01000040">
    <property type="protein sequence ID" value="OLV19158.1"/>
    <property type="molecule type" value="Genomic_DNA"/>
</dbReference>
<sequence length="374" mass="40365">MPILFVHGVAIRAPGTPQWAALHHLTHGVDCPQIEAQLRTHVAPLLNPVRPGAVEISLLYWGDLGARYTPSETGPPPEKRPRPRTPRLSRLSTADLGHWAEQRLYAQAPLAAWPELVTAVWATVRDSGVRAVLALTALSGQWAVLQAAVLTRLQPDAGPEPFWPHLAGGVELQQRRNVRRAVGQLRRPLEAVMPVFMGDVLCDLGGRGTPAHPGPIARRIMDGLQTAHVSRQGSAEPLVVLSHSMGGQLVYDALTAFLPAAPALSGVRVDFWASVGSQTGLFKALGLFLNDRQTPALSLSGLSLARSPHLGYAWNVWSASDLLSFPAEGHIDGVHDTAFPLSGAIQHDHTAYLHHPDFYPLLAAKVRSQVRLPG</sequence>
<evidence type="ECO:0008006" key="4">
    <source>
        <dbReference type="Google" id="ProtNLM"/>
    </source>
</evidence>
<evidence type="ECO:0000313" key="2">
    <source>
        <dbReference type="EMBL" id="OLV19158.1"/>
    </source>
</evidence>
<dbReference type="Proteomes" id="UP000186607">
    <property type="component" value="Unassembled WGS sequence"/>
</dbReference>
<keyword evidence="3" id="KW-1185">Reference proteome</keyword>
<name>A0A1U7P1W9_9DEIO</name>
<protein>
    <recommendedName>
        <fullName evidence="4">Alpha/beta hydrolase</fullName>
    </recommendedName>
</protein>
<feature type="region of interest" description="Disordered" evidence="1">
    <location>
        <begin position="69"/>
        <end position="90"/>
    </location>
</feature>
<dbReference type="AlphaFoldDB" id="A0A1U7P1W9"/>
<evidence type="ECO:0000313" key="3">
    <source>
        <dbReference type="Proteomes" id="UP000186607"/>
    </source>
</evidence>
<dbReference type="RefSeq" id="WP_075831072.1">
    <property type="nucleotide sequence ID" value="NZ_MSTI01000040.1"/>
</dbReference>
<reference evidence="2 3" key="1">
    <citation type="submission" date="2017-01" db="EMBL/GenBank/DDBJ databases">
        <title>Genome Analysis of Deinococcus marmoris KOPRI26562.</title>
        <authorList>
            <person name="Kim J.H."/>
            <person name="Oh H.-M."/>
        </authorList>
    </citation>
    <scope>NUCLEOTIDE SEQUENCE [LARGE SCALE GENOMIC DNA]</scope>
    <source>
        <strain evidence="2 3">KOPRI26562</strain>
    </source>
</reference>
<dbReference type="STRING" id="249408.BOO71_0003550"/>